<organism evidence="1 2">
    <name type="scientific">Pseudoalteromonas caenipelagi</name>
    <dbReference type="NCBI Taxonomy" id="2726988"/>
    <lineage>
        <taxon>Bacteria</taxon>
        <taxon>Pseudomonadati</taxon>
        <taxon>Pseudomonadota</taxon>
        <taxon>Gammaproteobacteria</taxon>
        <taxon>Alteromonadales</taxon>
        <taxon>Pseudoalteromonadaceae</taxon>
        <taxon>Pseudoalteromonas</taxon>
    </lineage>
</organism>
<evidence type="ECO:0000313" key="2">
    <source>
        <dbReference type="Proteomes" id="UP000586305"/>
    </source>
</evidence>
<keyword evidence="2" id="KW-1185">Reference proteome</keyword>
<accession>A0A849VCQ8</accession>
<dbReference type="AlphaFoldDB" id="A0A849VCQ8"/>
<dbReference type="RefSeq" id="WP_171625405.1">
    <property type="nucleotide sequence ID" value="NZ_JABBPG010000002.1"/>
</dbReference>
<evidence type="ECO:0000313" key="1">
    <source>
        <dbReference type="EMBL" id="NOU50343.1"/>
    </source>
</evidence>
<dbReference type="EMBL" id="JABBPG010000002">
    <property type="protein sequence ID" value="NOU50343.1"/>
    <property type="molecule type" value="Genomic_DNA"/>
</dbReference>
<proteinExistence type="predicted"/>
<reference evidence="1 2" key="1">
    <citation type="submission" date="2020-04" db="EMBL/GenBank/DDBJ databases">
        <title>Pseudoalteromonas caenipelagi sp. nov., isolated from a tidal flat.</title>
        <authorList>
            <person name="Park S."/>
            <person name="Yoon J.-H."/>
        </authorList>
    </citation>
    <scope>NUCLEOTIDE SEQUENCE [LARGE SCALE GENOMIC DNA]</scope>
    <source>
        <strain evidence="1 2">JBTF-M23</strain>
    </source>
</reference>
<gene>
    <name evidence="1" type="ORF">HG263_07275</name>
</gene>
<dbReference type="Proteomes" id="UP000586305">
    <property type="component" value="Unassembled WGS sequence"/>
</dbReference>
<protein>
    <submittedName>
        <fullName evidence="1">Uncharacterized protein</fullName>
    </submittedName>
</protein>
<name>A0A849VCQ8_9GAMM</name>
<comment type="caution">
    <text evidence="1">The sequence shown here is derived from an EMBL/GenBank/DDBJ whole genome shotgun (WGS) entry which is preliminary data.</text>
</comment>
<sequence length="104" mass="11724">MAHNGDVVTFSISNDGISLNIKAFSRSNSVLLQVKITKRVCEIALLGKFAYVQLRLLNNTQSQQGISNSACWFIKHNSKVTQHSLAVTPKLYSLSYDWHLNWQS</sequence>